<feature type="domain" description="FAD-binding PCMH-type" evidence="7">
    <location>
        <begin position="79"/>
        <end position="247"/>
    </location>
</feature>
<keyword evidence="3" id="KW-0285">Flavoprotein</keyword>
<reference evidence="8 9" key="1">
    <citation type="journal article" date="2019" name="J. Ind. Microbiol. Biotechnol.">
        <title>The complete genomic sequence of Streptomyces spectabilis NRRL-2792 and identification of secondary metabolite biosynthetic gene clusters.</title>
        <authorList>
            <person name="Sinha A."/>
            <person name="Phillips-Salemka S."/>
            <person name="Niraula T.A."/>
            <person name="Short K.A."/>
            <person name="Niraula N.P."/>
        </authorList>
    </citation>
    <scope>NUCLEOTIDE SEQUENCE [LARGE SCALE GENOMIC DNA]</scope>
    <source>
        <strain evidence="8 9">NRRL 2792</strain>
    </source>
</reference>
<evidence type="ECO:0000259" key="7">
    <source>
        <dbReference type="PROSITE" id="PS51387"/>
    </source>
</evidence>
<dbReference type="Gene3D" id="3.30.465.10">
    <property type="match status" value="1"/>
</dbReference>
<dbReference type="InterPro" id="IPR012951">
    <property type="entry name" value="BBE"/>
</dbReference>
<organism evidence="8 9">
    <name type="scientific">Streptomyces spectabilis</name>
    <dbReference type="NCBI Taxonomy" id="68270"/>
    <lineage>
        <taxon>Bacteria</taxon>
        <taxon>Bacillati</taxon>
        <taxon>Actinomycetota</taxon>
        <taxon>Actinomycetes</taxon>
        <taxon>Kitasatosporales</taxon>
        <taxon>Streptomycetaceae</taxon>
        <taxon>Streptomyces</taxon>
    </lineage>
</organism>
<dbReference type="InterPro" id="IPR036318">
    <property type="entry name" value="FAD-bd_PCMH-like_sf"/>
</dbReference>
<accession>A0A516RK57</accession>
<dbReference type="PANTHER" id="PTHR42973:SF39">
    <property type="entry name" value="FAD-BINDING PCMH-TYPE DOMAIN-CONTAINING PROTEIN"/>
    <property type="match status" value="1"/>
</dbReference>
<dbReference type="GO" id="GO:0071949">
    <property type="term" value="F:FAD binding"/>
    <property type="evidence" value="ECO:0007669"/>
    <property type="project" value="InterPro"/>
</dbReference>
<evidence type="ECO:0000256" key="3">
    <source>
        <dbReference type="ARBA" id="ARBA00022630"/>
    </source>
</evidence>
<feature type="signal peptide" evidence="6">
    <location>
        <begin position="1"/>
        <end position="28"/>
    </location>
</feature>
<dbReference type="Gene3D" id="3.40.462.20">
    <property type="match status" value="1"/>
</dbReference>
<feature type="chain" id="PRO_5039613912" evidence="6">
    <location>
        <begin position="29"/>
        <end position="501"/>
    </location>
</feature>
<dbReference type="InterPro" id="IPR006094">
    <property type="entry name" value="Oxid_FAD_bind_N"/>
</dbReference>
<comment type="similarity">
    <text evidence="2">Belongs to the oxygen-dependent FAD-linked oxidoreductase family.</text>
</comment>
<proteinExistence type="inferred from homology"/>
<dbReference type="InterPro" id="IPR050416">
    <property type="entry name" value="FAD-linked_Oxidoreductase"/>
</dbReference>
<dbReference type="InterPro" id="IPR016169">
    <property type="entry name" value="FAD-bd_PCMH_sub2"/>
</dbReference>
<dbReference type="RefSeq" id="WP_144323240.1">
    <property type="nucleotide sequence ID" value="NZ_CP040916.1"/>
</dbReference>
<sequence length="501" mass="53842">MSQQQPGRRTALKAAGAGALAVATGAVATDTASAQHSTTAIPGERTLAAQLRRALPDDRVLVRGDAAYDAERAAYHRVIDHHPAAIVVPCHADDIATAVRIASHHRVPIAVQATGHGISRSAHGGLLINTRQLKRIRIDPSQRTAVVSPGVVFSELIDAAAAHGLAPASGSAVDVSVTGYTSGGGLPVIGRTVGYAADHVTRVDLVDAKGRRRRLTPHRDADLFWAVRGGKSNFGVITEIETALFPLTRLYGGNMLFTGGVPELLKTYQKFTRNLTDRMTTSLVIVNVPTDSPAFPEPLRGKTLAKLRVAFTGDTAEGEKLLRPLRALNPAQDNVAEMPYTDIAKIYADPAGPIRTRERAGALRALDDATLRRLLRAAGPDADRPPMAVEIRHLGGALARAPKHPNAVGPRDAAFNLFVADVAPDPGQDATLEAGQQQVFDLLGPSLTGHTQPNFLTDHDKTATRVRRAYRPRDYERLTTLKRRYDRHNLFRVNHNIPPAA</sequence>
<keyword evidence="5" id="KW-0560">Oxidoreductase</keyword>
<gene>
    <name evidence="8" type="ORF">FH965_40430</name>
</gene>
<dbReference type="PROSITE" id="PS51318">
    <property type="entry name" value="TAT"/>
    <property type="match status" value="1"/>
</dbReference>
<evidence type="ECO:0000313" key="8">
    <source>
        <dbReference type="EMBL" id="QDQ16040.1"/>
    </source>
</evidence>
<dbReference type="InterPro" id="IPR006093">
    <property type="entry name" value="Oxy_OxRdtase_FAD_BS"/>
</dbReference>
<comment type="cofactor">
    <cofactor evidence="1">
        <name>FAD</name>
        <dbReference type="ChEBI" id="CHEBI:57692"/>
    </cofactor>
</comment>
<dbReference type="AlphaFoldDB" id="A0A516RK57"/>
<dbReference type="Pfam" id="PF01565">
    <property type="entry name" value="FAD_binding_4"/>
    <property type="match status" value="1"/>
</dbReference>
<evidence type="ECO:0000256" key="4">
    <source>
        <dbReference type="ARBA" id="ARBA00022827"/>
    </source>
</evidence>
<dbReference type="GO" id="GO:0016491">
    <property type="term" value="F:oxidoreductase activity"/>
    <property type="evidence" value="ECO:0007669"/>
    <property type="project" value="UniProtKB-KW"/>
</dbReference>
<keyword evidence="4" id="KW-0274">FAD</keyword>
<dbReference type="InterPro" id="IPR006311">
    <property type="entry name" value="TAT_signal"/>
</dbReference>
<dbReference type="Gene3D" id="3.30.43.10">
    <property type="entry name" value="Uridine Diphospho-n-acetylenolpyruvylglucosamine Reductase, domain 2"/>
    <property type="match status" value="1"/>
</dbReference>
<protein>
    <submittedName>
        <fullName evidence="8">FAD-binding oxidoreductase</fullName>
    </submittedName>
</protein>
<dbReference type="PROSITE" id="PS51387">
    <property type="entry name" value="FAD_PCMH"/>
    <property type="match status" value="1"/>
</dbReference>
<dbReference type="EMBL" id="CP040916">
    <property type="protein sequence ID" value="QDQ16040.1"/>
    <property type="molecule type" value="Genomic_DNA"/>
</dbReference>
<dbReference type="PROSITE" id="PS00862">
    <property type="entry name" value="OX2_COVAL_FAD"/>
    <property type="match status" value="1"/>
</dbReference>
<evidence type="ECO:0000256" key="2">
    <source>
        <dbReference type="ARBA" id="ARBA00005466"/>
    </source>
</evidence>
<evidence type="ECO:0000256" key="6">
    <source>
        <dbReference type="SAM" id="SignalP"/>
    </source>
</evidence>
<dbReference type="SUPFAM" id="SSF56176">
    <property type="entry name" value="FAD-binding/transporter-associated domain-like"/>
    <property type="match status" value="1"/>
</dbReference>
<dbReference type="PANTHER" id="PTHR42973">
    <property type="entry name" value="BINDING OXIDOREDUCTASE, PUTATIVE (AFU_ORTHOLOGUE AFUA_1G17690)-RELATED"/>
    <property type="match status" value="1"/>
</dbReference>
<dbReference type="InterPro" id="IPR016167">
    <property type="entry name" value="FAD-bd_PCMH_sub1"/>
</dbReference>
<name>A0A516RK57_STRST</name>
<dbReference type="InterPro" id="IPR016166">
    <property type="entry name" value="FAD-bd_PCMH"/>
</dbReference>
<keyword evidence="6" id="KW-0732">Signal</keyword>
<dbReference type="Proteomes" id="UP000316806">
    <property type="component" value="Chromosome"/>
</dbReference>
<dbReference type="Pfam" id="PF08031">
    <property type="entry name" value="BBE"/>
    <property type="match status" value="1"/>
</dbReference>
<evidence type="ECO:0000256" key="5">
    <source>
        <dbReference type="ARBA" id="ARBA00023002"/>
    </source>
</evidence>
<evidence type="ECO:0000256" key="1">
    <source>
        <dbReference type="ARBA" id="ARBA00001974"/>
    </source>
</evidence>
<evidence type="ECO:0000313" key="9">
    <source>
        <dbReference type="Proteomes" id="UP000316806"/>
    </source>
</evidence>